<organism evidence="1 2">
    <name type="scientific">Peronosclerospora sorghi</name>
    <dbReference type="NCBI Taxonomy" id="230839"/>
    <lineage>
        <taxon>Eukaryota</taxon>
        <taxon>Sar</taxon>
        <taxon>Stramenopiles</taxon>
        <taxon>Oomycota</taxon>
        <taxon>Peronosporomycetes</taxon>
        <taxon>Peronosporales</taxon>
        <taxon>Peronosporaceae</taxon>
        <taxon>Peronosclerospora</taxon>
    </lineage>
</organism>
<keyword evidence="2" id="KW-1185">Reference proteome</keyword>
<proteinExistence type="predicted"/>
<evidence type="ECO:0000313" key="1">
    <source>
        <dbReference type="EMBL" id="KAI9908087.1"/>
    </source>
</evidence>
<gene>
    <name evidence="1" type="ORF">PsorP6_016422</name>
</gene>
<protein>
    <submittedName>
        <fullName evidence="1">Uncharacterized protein</fullName>
    </submittedName>
</protein>
<dbReference type="EMBL" id="CM047587">
    <property type="protein sequence ID" value="KAI9908087.1"/>
    <property type="molecule type" value="Genomic_DNA"/>
</dbReference>
<dbReference type="Proteomes" id="UP001163321">
    <property type="component" value="Chromosome 8"/>
</dbReference>
<sequence>MSKKREEPKRLMTLKMQETFGDLEGTFTEQDFDVKGIGGPGASLSKMALSKLENLLILDLLNLPQDVRELKRNIEATEHKVQGTNHRHGKGGPCPRRQVKNQLRAAKRAYHKRAVAHTKLPHVVGNAVNDEKSMACFQDVDENACPLFVALFGEWIAGFDPSHALKSAGRSIPARKLIQLVSGGITSDIQQNERGKHFQPTHQSHRYSKTDYTRASTPPVPATFIAGPAHKADEDIIENKRSASIAPTRPFAFAIAIASTEHAFRKSMFVRPKLAARIVRDDWNSRMLQL</sequence>
<evidence type="ECO:0000313" key="2">
    <source>
        <dbReference type="Proteomes" id="UP001163321"/>
    </source>
</evidence>
<name>A0ACC0VP32_9STRA</name>
<reference evidence="1 2" key="1">
    <citation type="journal article" date="2022" name="bioRxiv">
        <title>The genome of the oomycete Peronosclerospora sorghi, a cosmopolitan pathogen of maize and sorghum, is inflated with dispersed pseudogenes.</title>
        <authorList>
            <person name="Fletcher K."/>
            <person name="Martin F."/>
            <person name="Isakeit T."/>
            <person name="Cavanaugh K."/>
            <person name="Magill C."/>
            <person name="Michelmore R."/>
        </authorList>
    </citation>
    <scope>NUCLEOTIDE SEQUENCE [LARGE SCALE GENOMIC DNA]</scope>
    <source>
        <strain evidence="1">P6</strain>
    </source>
</reference>
<comment type="caution">
    <text evidence="1">The sequence shown here is derived from an EMBL/GenBank/DDBJ whole genome shotgun (WGS) entry which is preliminary data.</text>
</comment>
<accession>A0ACC0VP32</accession>